<dbReference type="Gene3D" id="2.170.130.10">
    <property type="entry name" value="TonB-dependent receptor, plug domain"/>
    <property type="match status" value="1"/>
</dbReference>
<evidence type="ECO:0000256" key="4">
    <source>
        <dbReference type="ARBA" id="ARBA00022692"/>
    </source>
</evidence>
<dbReference type="PANTHER" id="PTHR30069:SF29">
    <property type="entry name" value="HEMOGLOBIN AND HEMOGLOBIN-HAPTOGLOBIN-BINDING PROTEIN 1-RELATED"/>
    <property type="match status" value="1"/>
</dbReference>
<organism evidence="13 14">
    <name type="scientific">Nibribacter ruber</name>
    <dbReference type="NCBI Taxonomy" id="2698458"/>
    <lineage>
        <taxon>Bacteria</taxon>
        <taxon>Pseudomonadati</taxon>
        <taxon>Bacteroidota</taxon>
        <taxon>Cytophagia</taxon>
        <taxon>Cytophagales</taxon>
        <taxon>Hymenobacteraceae</taxon>
        <taxon>Nibribacter</taxon>
    </lineage>
</organism>
<keyword evidence="7 8" id="KW-0998">Cell outer membrane</keyword>
<comment type="similarity">
    <text evidence="8">Belongs to the TonB-dependent receptor family.</text>
</comment>
<evidence type="ECO:0000259" key="12">
    <source>
        <dbReference type="Pfam" id="PF14905"/>
    </source>
</evidence>
<keyword evidence="3 8" id="KW-1134">Transmembrane beta strand</keyword>
<reference evidence="13 14" key="1">
    <citation type="submission" date="2020-01" db="EMBL/GenBank/DDBJ databases">
        <authorList>
            <person name="Kim M."/>
        </authorList>
    </citation>
    <scope>NUCLEOTIDE SEQUENCE [LARGE SCALE GENOMIC DNA]</scope>
    <source>
        <strain evidence="13 14">BT10</strain>
    </source>
</reference>
<feature type="domain" description="Outer membrane protein beta-barrel" evidence="12">
    <location>
        <begin position="398"/>
        <end position="802"/>
    </location>
</feature>
<dbReference type="SUPFAM" id="SSF56935">
    <property type="entry name" value="Porins"/>
    <property type="match status" value="1"/>
</dbReference>
<proteinExistence type="inferred from homology"/>
<evidence type="ECO:0000313" key="14">
    <source>
        <dbReference type="Proteomes" id="UP000464214"/>
    </source>
</evidence>
<keyword evidence="2 8" id="KW-0813">Transport</keyword>
<accession>A0A6P1NQS6</accession>
<feature type="compositionally biased region" description="Basic and acidic residues" evidence="9">
    <location>
        <begin position="819"/>
        <end position="830"/>
    </location>
</feature>
<dbReference type="SUPFAM" id="SSF49464">
    <property type="entry name" value="Carboxypeptidase regulatory domain-like"/>
    <property type="match status" value="1"/>
</dbReference>
<dbReference type="GO" id="GO:0044718">
    <property type="term" value="P:siderophore transmembrane transport"/>
    <property type="evidence" value="ECO:0007669"/>
    <property type="project" value="TreeGrafter"/>
</dbReference>
<dbReference type="InterPro" id="IPR008969">
    <property type="entry name" value="CarboxyPept-like_regulatory"/>
</dbReference>
<evidence type="ECO:0000256" key="10">
    <source>
        <dbReference type="SAM" id="SignalP"/>
    </source>
</evidence>
<dbReference type="EMBL" id="CP047897">
    <property type="protein sequence ID" value="QHL86007.1"/>
    <property type="molecule type" value="Genomic_DNA"/>
</dbReference>
<dbReference type="InterPro" id="IPR036942">
    <property type="entry name" value="Beta-barrel_TonB_sf"/>
</dbReference>
<feature type="chain" id="PRO_5026725133" evidence="10">
    <location>
        <begin position="23"/>
        <end position="830"/>
    </location>
</feature>
<evidence type="ECO:0000256" key="6">
    <source>
        <dbReference type="ARBA" id="ARBA00023136"/>
    </source>
</evidence>
<dbReference type="GO" id="GO:0009279">
    <property type="term" value="C:cell outer membrane"/>
    <property type="evidence" value="ECO:0007669"/>
    <property type="project" value="UniProtKB-SubCell"/>
</dbReference>
<keyword evidence="5 10" id="KW-0732">Signal</keyword>
<comment type="subcellular location">
    <subcellularLocation>
        <location evidence="1 8">Cell outer membrane</location>
        <topology evidence="1 8">Multi-pass membrane protein</topology>
    </subcellularLocation>
</comment>
<evidence type="ECO:0000256" key="7">
    <source>
        <dbReference type="ARBA" id="ARBA00023237"/>
    </source>
</evidence>
<gene>
    <name evidence="13" type="ORF">GU926_00515</name>
</gene>
<keyword evidence="14" id="KW-1185">Reference proteome</keyword>
<dbReference type="KEGG" id="nib:GU926_00515"/>
<dbReference type="Gene3D" id="2.60.40.1120">
    <property type="entry name" value="Carboxypeptidase-like, regulatory domain"/>
    <property type="match status" value="1"/>
</dbReference>
<dbReference type="Gene3D" id="2.40.170.20">
    <property type="entry name" value="TonB-dependent receptor, beta-barrel domain"/>
    <property type="match status" value="1"/>
</dbReference>
<sequence>MKKLVHLAVSGLLATHQVVAQAPPTKSAPTVVSPLATGTAPKGSSKIAGLVLDEAGKKPVEFATISLMDKATGKTVDGTISDDKGRFTLTRLAAGQYKLLVSFLGYENKVMEDISLGNKNEVNVGAISLKSDSKVLQEVSVVGEKDLVEDKVDRLVYNAEKDITNAGTSASEVLKKVPGLTVDMDGNVQLRGSSNIRVLINNKPSAMMATSVADALRQIPADLIKSVEVITSPSAKYDAEGTAGIINIITKKNSLQGVNGVVNAGLGNRLSNMNGILNYRKGKFGVNAAAGRQWRNSPMANTRETQYKGTEGLDRLTQVMDGNREGLFQLYQFGLDYDLTPKSSISGGIRFQGGEFTYNTTQASTQYLTNGNTLANTRINNTDFDNSNFDINLDFTQQLAKPGQELSLLGLLSRSNRQTYNFTDIQNGDCQLEQREQNLNDAYNEEKTFQADYMHPFKNKHLLELGAKAILRYAESDYQFLLANPADAPFALVPSRTDVFSYNQNVEAAYATYEFSLNKKYTFKMGSRYEMTQVDGDFVSTKTSVKQKYGNFIPSLAISRKLTESQTVKFNYTKRIQRPQLGYLNPFENRTDTFNIQVGNPNLQAEITNAYELGYSTFFKNGISVNASLYLRKTDNSIQAFVVPTAEGVNYTRFGNTGKNSSYGMSFFGNAKFLKRGNVSGNVNVFYIDLESTSAELNASNASMMYNLNLNTSYAFENGFSAQMAGEFNSRRVALQGKASAMANYSFAVRKEILKKNGSIGLSVDNPFNEKLTQRNSFSTPTVDQTGTTYLYNRQVRVLASYKFGKATGKGQPKKKKKISNDDAKNSSDE</sequence>
<evidence type="ECO:0000256" key="9">
    <source>
        <dbReference type="SAM" id="MobiDB-lite"/>
    </source>
</evidence>
<dbReference type="RefSeq" id="WP_160687991.1">
    <property type="nucleotide sequence ID" value="NZ_CP047897.1"/>
</dbReference>
<keyword evidence="4 8" id="KW-0812">Transmembrane</keyword>
<protein>
    <submittedName>
        <fullName evidence="13">TonB-dependent receptor</fullName>
    </submittedName>
</protein>
<evidence type="ECO:0000256" key="8">
    <source>
        <dbReference type="PROSITE-ProRule" id="PRU01360"/>
    </source>
</evidence>
<evidence type="ECO:0000256" key="5">
    <source>
        <dbReference type="ARBA" id="ARBA00022729"/>
    </source>
</evidence>
<dbReference type="PROSITE" id="PS52016">
    <property type="entry name" value="TONB_DEPENDENT_REC_3"/>
    <property type="match status" value="1"/>
</dbReference>
<keyword evidence="13" id="KW-0675">Receptor</keyword>
<evidence type="ECO:0000313" key="13">
    <source>
        <dbReference type="EMBL" id="QHL86007.1"/>
    </source>
</evidence>
<dbReference type="AlphaFoldDB" id="A0A6P1NQS6"/>
<dbReference type="Pfam" id="PF07715">
    <property type="entry name" value="Plug"/>
    <property type="match status" value="1"/>
</dbReference>
<dbReference type="PANTHER" id="PTHR30069">
    <property type="entry name" value="TONB-DEPENDENT OUTER MEMBRANE RECEPTOR"/>
    <property type="match status" value="1"/>
</dbReference>
<dbReference type="Proteomes" id="UP000464214">
    <property type="component" value="Chromosome"/>
</dbReference>
<dbReference type="InterPro" id="IPR037066">
    <property type="entry name" value="Plug_dom_sf"/>
</dbReference>
<feature type="domain" description="TonB-dependent receptor plug" evidence="11">
    <location>
        <begin position="160"/>
        <end position="245"/>
    </location>
</feature>
<evidence type="ECO:0000256" key="1">
    <source>
        <dbReference type="ARBA" id="ARBA00004571"/>
    </source>
</evidence>
<evidence type="ECO:0000256" key="2">
    <source>
        <dbReference type="ARBA" id="ARBA00022448"/>
    </source>
</evidence>
<evidence type="ECO:0000256" key="3">
    <source>
        <dbReference type="ARBA" id="ARBA00022452"/>
    </source>
</evidence>
<keyword evidence="6 8" id="KW-0472">Membrane</keyword>
<dbReference type="InterPro" id="IPR012910">
    <property type="entry name" value="Plug_dom"/>
</dbReference>
<dbReference type="InterPro" id="IPR041700">
    <property type="entry name" value="OMP_b-brl_3"/>
</dbReference>
<dbReference type="GO" id="GO:0015344">
    <property type="term" value="F:siderophore uptake transmembrane transporter activity"/>
    <property type="evidence" value="ECO:0007669"/>
    <property type="project" value="TreeGrafter"/>
</dbReference>
<feature type="region of interest" description="Disordered" evidence="9">
    <location>
        <begin position="807"/>
        <end position="830"/>
    </location>
</feature>
<dbReference type="Pfam" id="PF13620">
    <property type="entry name" value="CarboxypepD_reg"/>
    <property type="match status" value="1"/>
</dbReference>
<evidence type="ECO:0000259" key="11">
    <source>
        <dbReference type="Pfam" id="PF07715"/>
    </source>
</evidence>
<feature type="signal peptide" evidence="10">
    <location>
        <begin position="1"/>
        <end position="22"/>
    </location>
</feature>
<dbReference type="InterPro" id="IPR039426">
    <property type="entry name" value="TonB-dep_rcpt-like"/>
</dbReference>
<dbReference type="Pfam" id="PF14905">
    <property type="entry name" value="OMP_b-brl_3"/>
    <property type="match status" value="1"/>
</dbReference>
<name>A0A6P1NQS6_9BACT</name>